<name>A0A6G0WRW2_9STRA</name>
<dbReference type="AlphaFoldDB" id="A0A6G0WRW2"/>
<dbReference type="Proteomes" id="UP000481153">
    <property type="component" value="Unassembled WGS sequence"/>
</dbReference>
<comment type="caution">
    <text evidence="1">The sequence shown here is derived from an EMBL/GenBank/DDBJ whole genome shotgun (WGS) entry which is preliminary data.</text>
</comment>
<sequence>MEVRRRRLDEVDRLKMLLPVRRRARGHLSTWLHVVCLVLCCKCRPRIQQQASTSCSLQVVSGNSSLFARHIRPLPRLGLSELQDVRH</sequence>
<organism evidence="1 2">
    <name type="scientific">Aphanomyces euteiches</name>
    <dbReference type="NCBI Taxonomy" id="100861"/>
    <lineage>
        <taxon>Eukaryota</taxon>
        <taxon>Sar</taxon>
        <taxon>Stramenopiles</taxon>
        <taxon>Oomycota</taxon>
        <taxon>Saprolegniomycetes</taxon>
        <taxon>Saprolegniales</taxon>
        <taxon>Verrucalvaceae</taxon>
        <taxon>Aphanomyces</taxon>
    </lineage>
</organism>
<protein>
    <submittedName>
        <fullName evidence="1">Uncharacterized protein</fullName>
    </submittedName>
</protein>
<keyword evidence="2" id="KW-1185">Reference proteome</keyword>
<dbReference type="EMBL" id="VJMJ01000155">
    <property type="protein sequence ID" value="KAF0730193.1"/>
    <property type="molecule type" value="Genomic_DNA"/>
</dbReference>
<evidence type="ECO:0000313" key="2">
    <source>
        <dbReference type="Proteomes" id="UP000481153"/>
    </source>
</evidence>
<evidence type="ECO:0000313" key="1">
    <source>
        <dbReference type="EMBL" id="KAF0730193.1"/>
    </source>
</evidence>
<gene>
    <name evidence="1" type="ORF">Ae201684_012198</name>
</gene>
<reference evidence="1 2" key="1">
    <citation type="submission" date="2019-07" db="EMBL/GenBank/DDBJ databases">
        <title>Genomics analysis of Aphanomyces spp. identifies a new class of oomycete effector associated with host adaptation.</title>
        <authorList>
            <person name="Gaulin E."/>
        </authorList>
    </citation>
    <scope>NUCLEOTIDE SEQUENCE [LARGE SCALE GENOMIC DNA]</scope>
    <source>
        <strain evidence="1 2">ATCC 201684</strain>
    </source>
</reference>
<proteinExistence type="predicted"/>
<accession>A0A6G0WRW2</accession>